<feature type="transmembrane region" description="Helical" evidence="7">
    <location>
        <begin position="109"/>
        <end position="132"/>
    </location>
</feature>
<feature type="transmembrane region" description="Helical" evidence="7">
    <location>
        <begin position="406"/>
        <end position="427"/>
    </location>
</feature>
<feature type="compositionally biased region" description="Polar residues" evidence="6">
    <location>
        <begin position="548"/>
        <end position="566"/>
    </location>
</feature>
<protein>
    <submittedName>
        <fullName evidence="8">Amino acid permease</fullName>
    </submittedName>
</protein>
<feature type="transmembrane region" description="Helical" evidence="7">
    <location>
        <begin position="302"/>
        <end position="322"/>
    </location>
</feature>
<feature type="transmembrane region" description="Helical" evidence="7">
    <location>
        <begin position="504"/>
        <end position="526"/>
    </location>
</feature>
<feature type="transmembrane region" description="Helical" evidence="7">
    <location>
        <begin position="81"/>
        <end position="103"/>
    </location>
</feature>
<feature type="transmembrane region" description="Helical" evidence="7">
    <location>
        <begin position="433"/>
        <end position="460"/>
    </location>
</feature>
<feature type="transmembrane region" description="Helical" evidence="7">
    <location>
        <begin position="153"/>
        <end position="181"/>
    </location>
</feature>
<accession>A0A6N7Z9V9</accession>
<dbReference type="InterPro" id="IPR002293">
    <property type="entry name" value="AA/rel_permease1"/>
</dbReference>
<feature type="transmembrane region" description="Helical" evidence="7">
    <location>
        <begin position="193"/>
        <end position="211"/>
    </location>
</feature>
<comment type="subcellular location">
    <subcellularLocation>
        <location evidence="1">Cell membrane</location>
        <topology evidence="1">Multi-pass membrane protein</topology>
    </subcellularLocation>
</comment>
<evidence type="ECO:0000256" key="6">
    <source>
        <dbReference type="SAM" id="MobiDB-lite"/>
    </source>
</evidence>
<dbReference type="OrthoDB" id="137613at2"/>
<dbReference type="Gene3D" id="1.20.1740.10">
    <property type="entry name" value="Amino acid/polyamine transporter I"/>
    <property type="match status" value="1"/>
</dbReference>
<comment type="caution">
    <text evidence="8">The sequence shown here is derived from an EMBL/GenBank/DDBJ whole genome shotgun (WGS) entry which is preliminary data.</text>
</comment>
<evidence type="ECO:0000256" key="4">
    <source>
        <dbReference type="ARBA" id="ARBA00022989"/>
    </source>
</evidence>
<evidence type="ECO:0000256" key="3">
    <source>
        <dbReference type="ARBA" id="ARBA00022692"/>
    </source>
</evidence>
<keyword evidence="5 7" id="KW-0472">Membrane</keyword>
<feature type="transmembrane region" description="Helical" evidence="7">
    <location>
        <begin position="263"/>
        <end position="282"/>
    </location>
</feature>
<evidence type="ECO:0000256" key="1">
    <source>
        <dbReference type="ARBA" id="ARBA00004651"/>
    </source>
</evidence>
<organism evidence="8 9">
    <name type="scientific">Amycolatopsis pithecellobii</name>
    <dbReference type="NCBI Taxonomy" id="664692"/>
    <lineage>
        <taxon>Bacteria</taxon>
        <taxon>Bacillati</taxon>
        <taxon>Actinomycetota</taxon>
        <taxon>Actinomycetes</taxon>
        <taxon>Pseudonocardiales</taxon>
        <taxon>Pseudonocardiaceae</taxon>
        <taxon>Amycolatopsis</taxon>
    </lineage>
</organism>
<gene>
    <name evidence="8" type="ORF">GKO32_31770</name>
</gene>
<keyword evidence="9" id="KW-1185">Reference proteome</keyword>
<proteinExistence type="predicted"/>
<evidence type="ECO:0000313" key="9">
    <source>
        <dbReference type="Proteomes" id="UP000440096"/>
    </source>
</evidence>
<dbReference type="AlphaFoldDB" id="A0A6N7Z9V9"/>
<name>A0A6N7Z9V9_9PSEU</name>
<feature type="transmembrane region" description="Helical" evidence="7">
    <location>
        <begin position="223"/>
        <end position="243"/>
    </location>
</feature>
<dbReference type="InterPro" id="IPR050367">
    <property type="entry name" value="APC_superfamily"/>
</dbReference>
<dbReference type="GO" id="GO:0022857">
    <property type="term" value="F:transmembrane transporter activity"/>
    <property type="evidence" value="ECO:0007669"/>
    <property type="project" value="InterPro"/>
</dbReference>
<evidence type="ECO:0000256" key="7">
    <source>
        <dbReference type="SAM" id="Phobius"/>
    </source>
</evidence>
<dbReference type="PANTHER" id="PTHR42770:SF16">
    <property type="entry name" value="AMINO ACID PERMEASE"/>
    <property type="match status" value="1"/>
</dbReference>
<dbReference type="PIRSF" id="PIRSF006060">
    <property type="entry name" value="AA_transporter"/>
    <property type="match status" value="1"/>
</dbReference>
<dbReference type="GO" id="GO:0005886">
    <property type="term" value="C:plasma membrane"/>
    <property type="evidence" value="ECO:0007669"/>
    <property type="project" value="UniProtKB-SubCell"/>
</dbReference>
<keyword evidence="4 7" id="KW-1133">Transmembrane helix</keyword>
<feature type="region of interest" description="Disordered" evidence="6">
    <location>
        <begin position="542"/>
        <end position="566"/>
    </location>
</feature>
<keyword evidence="2" id="KW-1003">Cell membrane</keyword>
<dbReference type="Proteomes" id="UP000440096">
    <property type="component" value="Unassembled WGS sequence"/>
</dbReference>
<dbReference type="EMBL" id="WMBA01000070">
    <property type="protein sequence ID" value="MTD58521.1"/>
    <property type="molecule type" value="Genomic_DNA"/>
</dbReference>
<sequence>MRGSLWRPRRSPIRRTSRISRRRGSIQGRPTRTRFAWNSPRFDPVPPDTFAIQGRVVIVMSSKDSAAPGRLRSGSVGVGHIVFFVVSAAAPLSGVVLGVPVVIGLGNGLGAAGTFVIVSLVLLLFSVGYTAMSRRVVNAGGFYTFVAQGLGRVPGLAAATFAIFSYTAIQAGMFGALGAYVNPLVHEYVGLDIPWWIYSLIGTAVCWVLGVRRVQLGAKVLGVMLVLETSLILVLDVVVFVTGGASGGGPAGLSWEPFDPKTIFAGAMGIAMVFVYTSFIGFEATVIYGEEAVNPRRTVPRATYVSLIVMGIFYAASTWLIINSFGIGAVIGIAQQDPGNFAAQSIEHTLGRGAVEIMNVLIVTSIFAAVLAFHNTLARYLYALGRQGLLWGGLGRTHAQRQSPHVACAVQAVSAALLIVVFAATGAPPYTGLYVWATGVGAICIIVLQAVASVAVFTYFRRNAVDNRPWQTFVAPALSVLALVSLAVVSLSNFSLLVGDPGPIAVAALAALPVLAALAGAGRALWLRRNRPTQYAKIGATQDFLPESASQPGPQPGSTSGLRNPR</sequence>
<reference evidence="8 9" key="1">
    <citation type="submission" date="2019-11" db="EMBL/GenBank/DDBJ databases">
        <title>Draft genome of Amycolatopsis RM579.</title>
        <authorList>
            <person name="Duangmal K."/>
            <person name="Mingma R."/>
        </authorList>
    </citation>
    <scope>NUCLEOTIDE SEQUENCE [LARGE SCALE GENOMIC DNA]</scope>
    <source>
        <strain evidence="8 9">RM579</strain>
    </source>
</reference>
<dbReference type="Pfam" id="PF13520">
    <property type="entry name" value="AA_permease_2"/>
    <property type="match status" value="1"/>
</dbReference>
<dbReference type="PANTHER" id="PTHR42770">
    <property type="entry name" value="AMINO ACID TRANSPORTER-RELATED"/>
    <property type="match status" value="1"/>
</dbReference>
<feature type="transmembrane region" description="Helical" evidence="7">
    <location>
        <begin position="357"/>
        <end position="377"/>
    </location>
</feature>
<evidence type="ECO:0000256" key="2">
    <source>
        <dbReference type="ARBA" id="ARBA00022475"/>
    </source>
</evidence>
<evidence type="ECO:0000256" key="5">
    <source>
        <dbReference type="ARBA" id="ARBA00023136"/>
    </source>
</evidence>
<keyword evidence="3 7" id="KW-0812">Transmembrane</keyword>
<evidence type="ECO:0000313" key="8">
    <source>
        <dbReference type="EMBL" id="MTD58521.1"/>
    </source>
</evidence>
<feature type="transmembrane region" description="Helical" evidence="7">
    <location>
        <begin position="472"/>
        <end position="492"/>
    </location>
</feature>